<sequence>METPQPVTPRTTKTRIGRNRVTDKETRVHLCTIYAYGSSWYHCTGTEFHRCGNTYIIQDASYTRSDSYFSDAKVQQYTHPRPHSIPSSTEFPPSSASLPRLLSETNTRSSKNRQGIPRNRSSYQPQHQDEPNGTNDCIFVPTQISERVWGRGYSDRTSVSVLREIGGYYMRGLLGRAVYNHH</sequence>
<evidence type="ECO:0000313" key="2">
    <source>
        <dbReference type="EMBL" id="KAK7447368.1"/>
    </source>
</evidence>
<feature type="compositionally biased region" description="Polar residues" evidence="1">
    <location>
        <begin position="104"/>
        <end position="135"/>
    </location>
</feature>
<comment type="caution">
    <text evidence="2">The sequence shown here is derived from an EMBL/GenBank/DDBJ whole genome shotgun (WGS) entry which is preliminary data.</text>
</comment>
<evidence type="ECO:0000313" key="3">
    <source>
        <dbReference type="Proteomes" id="UP001498398"/>
    </source>
</evidence>
<feature type="region of interest" description="Disordered" evidence="1">
    <location>
        <begin position="78"/>
        <end position="137"/>
    </location>
</feature>
<keyword evidence="3" id="KW-1185">Reference proteome</keyword>
<gene>
    <name evidence="2" type="ORF">VKT23_014078</name>
</gene>
<dbReference type="Proteomes" id="UP001498398">
    <property type="component" value="Unassembled WGS sequence"/>
</dbReference>
<dbReference type="EMBL" id="JBANRG010000041">
    <property type="protein sequence ID" value="KAK7447368.1"/>
    <property type="molecule type" value="Genomic_DNA"/>
</dbReference>
<reference evidence="2 3" key="1">
    <citation type="submission" date="2024-01" db="EMBL/GenBank/DDBJ databases">
        <title>A draft genome for the cacao thread blight pathogen Marasmiellus scandens.</title>
        <authorList>
            <person name="Baruah I.K."/>
            <person name="Leung J."/>
            <person name="Bukari Y."/>
            <person name="Amoako-Attah I."/>
            <person name="Meinhardt L.W."/>
            <person name="Bailey B.A."/>
            <person name="Cohen S.P."/>
        </authorList>
    </citation>
    <scope>NUCLEOTIDE SEQUENCE [LARGE SCALE GENOMIC DNA]</scope>
    <source>
        <strain evidence="2 3">GH-19</strain>
    </source>
</reference>
<accession>A0ABR1J2I6</accession>
<organism evidence="2 3">
    <name type="scientific">Marasmiellus scandens</name>
    <dbReference type="NCBI Taxonomy" id="2682957"/>
    <lineage>
        <taxon>Eukaryota</taxon>
        <taxon>Fungi</taxon>
        <taxon>Dikarya</taxon>
        <taxon>Basidiomycota</taxon>
        <taxon>Agaricomycotina</taxon>
        <taxon>Agaricomycetes</taxon>
        <taxon>Agaricomycetidae</taxon>
        <taxon>Agaricales</taxon>
        <taxon>Marasmiineae</taxon>
        <taxon>Omphalotaceae</taxon>
        <taxon>Marasmiellus</taxon>
    </lineage>
</organism>
<feature type="compositionally biased region" description="Low complexity" evidence="1">
    <location>
        <begin position="92"/>
        <end position="103"/>
    </location>
</feature>
<protein>
    <submittedName>
        <fullName evidence="2">Uncharacterized protein</fullName>
    </submittedName>
</protein>
<proteinExistence type="predicted"/>
<name>A0ABR1J2I6_9AGAR</name>
<evidence type="ECO:0000256" key="1">
    <source>
        <dbReference type="SAM" id="MobiDB-lite"/>
    </source>
</evidence>